<dbReference type="PANTHER" id="PTHR47183">
    <property type="entry name" value="GLUCOSE-1-PHOSPHATE CYTIDYLYLTRANSFERASE-RELATED"/>
    <property type="match status" value="1"/>
</dbReference>
<reference evidence="2 3" key="1">
    <citation type="submission" date="2018-04" db="EMBL/GenBank/DDBJ databases">
        <title>Genomic Encyclopedia of Type Strains, Phase III (KMG-III): the genomes of soil and plant-associated and newly described type strains.</title>
        <authorList>
            <person name="Whitman W."/>
        </authorList>
    </citation>
    <scope>NUCLEOTIDE SEQUENCE [LARGE SCALE GENOMIC DNA]</scope>
    <source>
        <strain evidence="2 3">MA-olki</strain>
    </source>
</reference>
<proteinExistence type="predicted"/>
<keyword evidence="2" id="KW-0808">Transferase</keyword>
<dbReference type="RefSeq" id="WP_107955732.1">
    <property type="nucleotide sequence ID" value="NZ_QAYE01000011.1"/>
</dbReference>
<dbReference type="GO" id="GO:0009243">
    <property type="term" value="P:O antigen biosynthetic process"/>
    <property type="evidence" value="ECO:0007669"/>
    <property type="project" value="InterPro"/>
</dbReference>
<dbReference type="NCBIfam" id="TIGR02623">
    <property type="entry name" value="G1P_cyt_trans"/>
    <property type="match status" value="1"/>
</dbReference>
<organism evidence="2 3">
    <name type="scientific">Sphingomonas faeni</name>
    <dbReference type="NCBI Taxonomy" id="185950"/>
    <lineage>
        <taxon>Bacteria</taxon>
        <taxon>Pseudomonadati</taxon>
        <taxon>Pseudomonadota</taxon>
        <taxon>Alphaproteobacteria</taxon>
        <taxon>Sphingomonadales</taxon>
        <taxon>Sphingomonadaceae</taxon>
        <taxon>Sphingomonas</taxon>
    </lineage>
</organism>
<dbReference type="InterPro" id="IPR005835">
    <property type="entry name" value="NTP_transferase_dom"/>
</dbReference>
<name>A0A2T5TY68_9SPHN</name>
<evidence type="ECO:0000313" key="2">
    <source>
        <dbReference type="EMBL" id="PTW44207.1"/>
    </source>
</evidence>
<evidence type="ECO:0000313" key="3">
    <source>
        <dbReference type="Proteomes" id="UP000244013"/>
    </source>
</evidence>
<dbReference type="OrthoDB" id="9814110at2"/>
<dbReference type="AlphaFoldDB" id="A0A2T5TY68"/>
<gene>
    <name evidence="2" type="ORF">C8J25_11143</name>
</gene>
<dbReference type="Proteomes" id="UP000244013">
    <property type="component" value="Unassembled WGS sequence"/>
</dbReference>
<comment type="caution">
    <text evidence="2">The sequence shown here is derived from an EMBL/GenBank/DDBJ whole genome shotgun (WGS) entry which is preliminary data.</text>
</comment>
<dbReference type="EMBL" id="QAYE01000011">
    <property type="protein sequence ID" value="PTW44207.1"/>
    <property type="molecule type" value="Genomic_DNA"/>
</dbReference>
<accession>A0A2T5TY68</accession>
<protein>
    <submittedName>
        <fullName evidence="2">Glucose-1-phosphate cytidylyltransferase</fullName>
    </submittedName>
</protein>
<evidence type="ECO:0000259" key="1">
    <source>
        <dbReference type="Pfam" id="PF00483"/>
    </source>
</evidence>
<dbReference type="GO" id="GO:0047343">
    <property type="term" value="F:glucose-1-phosphate cytidylyltransferase activity"/>
    <property type="evidence" value="ECO:0007669"/>
    <property type="project" value="InterPro"/>
</dbReference>
<dbReference type="CDD" id="cd02524">
    <property type="entry name" value="G1P_cytidylyltransferase"/>
    <property type="match status" value="1"/>
</dbReference>
<keyword evidence="2" id="KW-0548">Nucleotidyltransferase</keyword>
<sequence>MKAVFLAGGFGTRLSEETAVMPKPMVEIGGRPIMWHIMKMYAHFGIREFVVLGGYKVDFIRSYFLNYRARSCDVSIDLTSGNVEWLDACTDDWRITILDTGADTMTGGRMLRARHLLAEAPFCLTYGDGVSDVNIGEVIASHNRSDKWCTLTAVSQPGRYGALRIGTDLETVQGFSEKGASEGGLINGGFFVCDPMVLTQIDGDDSVFEAEPMNRLIERNKLGCHIHTGFWQSMDTLRDKHVLEQHWASGTPPWKIWSEAPRDTIAQWRRSA</sequence>
<dbReference type="SUPFAM" id="SSF53448">
    <property type="entry name" value="Nucleotide-diphospho-sugar transferases"/>
    <property type="match status" value="1"/>
</dbReference>
<feature type="domain" description="Nucleotidyl transferase" evidence="1">
    <location>
        <begin position="2"/>
        <end position="213"/>
    </location>
</feature>
<dbReference type="Pfam" id="PF00483">
    <property type="entry name" value="NTP_transferase"/>
    <property type="match status" value="1"/>
</dbReference>
<dbReference type="InterPro" id="IPR013446">
    <property type="entry name" value="G1P_cyt_trans-like"/>
</dbReference>
<dbReference type="PANTHER" id="PTHR47183:SF1">
    <property type="entry name" value="GLUCOSE-1-PHOSPHATE CYTIDYLYLTRANSFERASE"/>
    <property type="match status" value="1"/>
</dbReference>
<dbReference type="Gene3D" id="3.90.550.10">
    <property type="entry name" value="Spore Coat Polysaccharide Biosynthesis Protein SpsA, Chain A"/>
    <property type="match status" value="1"/>
</dbReference>
<dbReference type="InterPro" id="IPR029044">
    <property type="entry name" value="Nucleotide-diphossugar_trans"/>
</dbReference>
<dbReference type="InterPro" id="IPR046981">
    <property type="entry name" value="G1P_cyt_trans"/>
</dbReference>
<dbReference type="GeneID" id="91007582"/>